<dbReference type="EMBL" id="BAABGA010000064">
    <property type="protein sequence ID" value="GAA4463123.1"/>
    <property type="molecule type" value="Genomic_DNA"/>
</dbReference>
<keyword evidence="1" id="KW-0732">Signal</keyword>
<evidence type="ECO:0000256" key="1">
    <source>
        <dbReference type="SAM" id="SignalP"/>
    </source>
</evidence>
<accession>A0ABP8NCE9</accession>
<name>A0ABP8NCE9_9BACT</name>
<comment type="caution">
    <text evidence="3">The sequence shown here is derived from an EMBL/GenBank/DDBJ whole genome shotgun (WGS) entry which is preliminary data.</text>
</comment>
<dbReference type="SUPFAM" id="SSF52266">
    <property type="entry name" value="SGNH hydrolase"/>
    <property type="match status" value="1"/>
</dbReference>
<feature type="signal peptide" evidence="1">
    <location>
        <begin position="1"/>
        <end position="35"/>
    </location>
</feature>
<protein>
    <submittedName>
        <fullName evidence="3">SGNH/GDSL hydrolase family protein</fullName>
    </submittedName>
</protein>
<keyword evidence="4" id="KW-1185">Reference proteome</keyword>
<evidence type="ECO:0000259" key="2">
    <source>
        <dbReference type="Pfam" id="PF13472"/>
    </source>
</evidence>
<keyword evidence="3" id="KW-0378">Hydrolase</keyword>
<dbReference type="InterPro" id="IPR013830">
    <property type="entry name" value="SGNH_hydro"/>
</dbReference>
<evidence type="ECO:0000313" key="4">
    <source>
        <dbReference type="Proteomes" id="UP001500840"/>
    </source>
</evidence>
<dbReference type="GO" id="GO:0016787">
    <property type="term" value="F:hydrolase activity"/>
    <property type="evidence" value="ECO:0007669"/>
    <property type="project" value="UniProtKB-KW"/>
</dbReference>
<feature type="chain" id="PRO_5046617136" evidence="1">
    <location>
        <begin position="36"/>
        <end position="290"/>
    </location>
</feature>
<sequence>MTPADPACLGTLLMRQLLTPLFFCVAFSAFHPMMAQDVAAPPSEPNQAAETTAANVVSNEVPVTAADREAIVKRWERDIISLEKENESLADNEDAILFIGSSSIRRWDSIATDMAPFRCIERGYGGAKFSDVAVFAKRLIEPHQYRAMVMFVANDVSGRPDDHSLDQIEAWVRYIVGVSRAHQPDAAVLIVEITPCESRFASWDKIRAVNSLLKEIALTTPDTYFIPTAEHYLTADDHPRPELFVGDKLHLSPPGYELWGSLIRQRLGDVLRQRTTADAAAAASETPAAR</sequence>
<feature type="domain" description="SGNH hydrolase-type esterase" evidence="2">
    <location>
        <begin position="116"/>
        <end position="258"/>
    </location>
</feature>
<evidence type="ECO:0000313" key="3">
    <source>
        <dbReference type="EMBL" id="GAA4463123.1"/>
    </source>
</evidence>
<dbReference type="InterPro" id="IPR036514">
    <property type="entry name" value="SGNH_hydro_sf"/>
</dbReference>
<gene>
    <name evidence="3" type="ORF">GCM10023156_47900</name>
</gene>
<organism evidence="3 4">
    <name type="scientific">Novipirellula rosea</name>
    <dbReference type="NCBI Taxonomy" id="1031540"/>
    <lineage>
        <taxon>Bacteria</taxon>
        <taxon>Pseudomonadati</taxon>
        <taxon>Planctomycetota</taxon>
        <taxon>Planctomycetia</taxon>
        <taxon>Pirellulales</taxon>
        <taxon>Pirellulaceae</taxon>
        <taxon>Novipirellula</taxon>
    </lineage>
</organism>
<proteinExistence type="predicted"/>
<dbReference type="Pfam" id="PF13472">
    <property type="entry name" value="Lipase_GDSL_2"/>
    <property type="match status" value="1"/>
</dbReference>
<dbReference type="Gene3D" id="3.40.50.1110">
    <property type="entry name" value="SGNH hydrolase"/>
    <property type="match status" value="1"/>
</dbReference>
<dbReference type="Proteomes" id="UP001500840">
    <property type="component" value="Unassembled WGS sequence"/>
</dbReference>
<reference evidence="4" key="1">
    <citation type="journal article" date="2019" name="Int. J. Syst. Evol. Microbiol.">
        <title>The Global Catalogue of Microorganisms (GCM) 10K type strain sequencing project: providing services to taxonomists for standard genome sequencing and annotation.</title>
        <authorList>
            <consortium name="The Broad Institute Genomics Platform"/>
            <consortium name="The Broad Institute Genome Sequencing Center for Infectious Disease"/>
            <person name="Wu L."/>
            <person name="Ma J."/>
        </authorList>
    </citation>
    <scope>NUCLEOTIDE SEQUENCE [LARGE SCALE GENOMIC DNA]</scope>
    <source>
        <strain evidence="4">JCM 17759</strain>
    </source>
</reference>